<dbReference type="OrthoDB" id="22809at10239"/>
<organism evidence="1 2">
    <name type="scientific">Prochlorococcus phage P-HM2</name>
    <dbReference type="NCBI Taxonomy" id="445696"/>
    <lineage>
        <taxon>Viruses</taxon>
        <taxon>Duplodnaviria</taxon>
        <taxon>Heunggongvirae</taxon>
        <taxon>Uroviricota</taxon>
        <taxon>Caudoviricetes</taxon>
        <taxon>Eurybiavirus</taxon>
        <taxon>Eurybiavirus PHM2</taxon>
    </lineage>
</organism>
<reference evidence="1 2" key="1">
    <citation type="journal article" date="2010" name="Environ. Microbiol.">
        <title>Genomic analysis of oceanic cyanobacterial myoviruses compared with T4-like myoviruses from diverse hosts and environments.</title>
        <authorList>
            <person name="Sullivan M.B."/>
            <person name="Huang K.H."/>
            <person name="Ignacio-Espinoza J.C."/>
            <person name="Berlin A.M."/>
            <person name="Kelly L."/>
            <person name="Weigele P.R."/>
            <person name="DeFrancesco A.S."/>
            <person name="Kern S.E."/>
            <person name="Thompson L.R."/>
            <person name="Young S."/>
            <person name="Yandava C."/>
            <person name="Fu R."/>
            <person name="Krastins B."/>
            <person name="Chase M."/>
            <person name="Sarracino D."/>
            <person name="Osburne M.S."/>
            <person name="Henn M.R."/>
            <person name="Chisholm S.W."/>
        </authorList>
    </citation>
    <scope>NUCLEOTIDE SEQUENCE [LARGE SCALE GENOMIC DNA]</scope>
    <source>
        <strain evidence="1">M4-259</strain>
    </source>
</reference>
<evidence type="ECO:0000313" key="1">
    <source>
        <dbReference type="EMBL" id="ADO99820.1"/>
    </source>
</evidence>
<dbReference type="RefSeq" id="YP_004323411.1">
    <property type="nucleotide sequence ID" value="NC_015284.1"/>
</dbReference>
<dbReference type="NCBIfam" id="TIGR02466">
    <property type="entry name" value="TIGR02466 family protein"/>
    <property type="match status" value="1"/>
</dbReference>
<gene>
    <name evidence="1" type="ORF">PHM2_042</name>
</gene>
<keyword evidence="2" id="KW-1185">Reference proteome</keyword>
<sequence>MISVKTVNNVIDAFPIGLYAQPDVLTPEENDILISKVYQLRTVFGAGNTQDWLSGTRSPDNCYKQSNIAEYLEFKPLVERITQCVHELAREHGSDDDYFCTEGWYNIYSSNRYQEYHVHPNSIFSAVYFMKSGEDSQGLHIKRPDYGGMLPPKNKKRDTPFNQEVIIAPPQERTVIIFRSYLEHCVPPSNLKTDRVTVALNFA</sequence>
<name>E3SSP2_9CAUD</name>
<evidence type="ECO:0008006" key="3">
    <source>
        <dbReference type="Google" id="ProtNLM"/>
    </source>
</evidence>
<protein>
    <recommendedName>
        <fullName evidence="3">2OG-Fe(II) oxygenase</fullName>
    </recommendedName>
</protein>
<proteinExistence type="predicted"/>
<accession>E3SSP2</accession>
<dbReference type="InterPro" id="IPR012668">
    <property type="entry name" value="CHP02466"/>
</dbReference>
<dbReference type="GeneID" id="10327913"/>
<evidence type="ECO:0000313" key="2">
    <source>
        <dbReference type="Proteomes" id="UP000006538"/>
    </source>
</evidence>
<dbReference type="Proteomes" id="UP000006538">
    <property type="component" value="Segment"/>
</dbReference>
<dbReference type="Gene3D" id="2.60.120.620">
    <property type="entry name" value="q2cbj1_9rhob like domain"/>
    <property type="match status" value="1"/>
</dbReference>
<dbReference type="Pfam" id="PF13759">
    <property type="entry name" value="2OG-FeII_Oxy_5"/>
    <property type="match status" value="1"/>
</dbReference>
<dbReference type="KEGG" id="vg:10327913"/>
<dbReference type="EMBL" id="GU075905">
    <property type="protein sequence ID" value="ADO99820.1"/>
    <property type="molecule type" value="Genomic_DNA"/>
</dbReference>